<comment type="similarity">
    <text evidence="3">Belongs to the acetyltransferase family. RimJ subfamily.</text>
</comment>
<dbReference type="AlphaFoldDB" id="A0A3A1NC11"/>
<keyword evidence="1 5" id="KW-0808">Transferase</keyword>
<keyword evidence="6" id="KW-1185">Reference proteome</keyword>
<organism evidence="5 6">
    <name type="scientific">Flagellimonas lutimaris</name>
    <dbReference type="NCBI Taxonomy" id="475082"/>
    <lineage>
        <taxon>Bacteria</taxon>
        <taxon>Pseudomonadati</taxon>
        <taxon>Bacteroidota</taxon>
        <taxon>Flavobacteriia</taxon>
        <taxon>Flavobacteriales</taxon>
        <taxon>Flavobacteriaceae</taxon>
        <taxon>Flagellimonas</taxon>
    </lineage>
</organism>
<dbReference type="PROSITE" id="PS51186">
    <property type="entry name" value="GNAT"/>
    <property type="match status" value="1"/>
</dbReference>
<dbReference type="InterPro" id="IPR016181">
    <property type="entry name" value="Acyl_CoA_acyltransferase"/>
</dbReference>
<keyword evidence="2" id="KW-0012">Acyltransferase</keyword>
<dbReference type="InterPro" id="IPR000182">
    <property type="entry name" value="GNAT_dom"/>
</dbReference>
<evidence type="ECO:0000256" key="1">
    <source>
        <dbReference type="ARBA" id="ARBA00022679"/>
    </source>
</evidence>
<dbReference type="EMBL" id="QXFH01000070">
    <property type="protein sequence ID" value="RIV35176.1"/>
    <property type="molecule type" value="Genomic_DNA"/>
</dbReference>
<evidence type="ECO:0000256" key="2">
    <source>
        <dbReference type="ARBA" id="ARBA00023315"/>
    </source>
</evidence>
<protein>
    <submittedName>
        <fullName evidence="5">N-acetyltransferase</fullName>
    </submittedName>
</protein>
<dbReference type="SUPFAM" id="SSF55729">
    <property type="entry name" value="Acyl-CoA N-acyltransferases (Nat)"/>
    <property type="match status" value="1"/>
</dbReference>
<reference evidence="5 6" key="1">
    <citation type="submission" date="2018-08" db="EMBL/GenBank/DDBJ databases">
        <title>Proposal of Muricauda 72 sp.nov. and Muricauda NH166 sp.nov., isolated from seawater.</title>
        <authorList>
            <person name="Cheng H."/>
            <person name="Wu Y.-H."/>
            <person name="Guo L.-L."/>
            <person name="Xu X.-W."/>
        </authorList>
    </citation>
    <scope>NUCLEOTIDE SEQUENCE [LARGE SCALE GENOMIC DNA]</scope>
    <source>
        <strain evidence="5 6">KCTC 22173</strain>
    </source>
</reference>
<gene>
    <name evidence="5" type="ORF">D2V08_07385</name>
</gene>
<evidence type="ECO:0000313" key="6">
    <source>
        <dbReference type="Proteomes" id="UP000266067"/>
    </source>
</evidence>
<proteinExistence type="inferred from homology"/>
<dbReference type="PANTHER" id="PTHR43792">
    <property type="entry name" value="GNAT FAMILY, PUTATIVE (AFU_ORTHOLOGUE AFUA_3G00765)-RELATED-RELATED"/>
    <property type="match status" value="1"/>
</dbReference>
<feature type="domain" description="N-acetyltransferase" evidence="4">
    <location>
        <begin position="6"/>
        <end position="172"/>
    </location>
</feature>
<name>A0A3A1NC11_9FLAO</name>
<dbReference type="GO" id="GO:0016747">
    <property type="term" value="F:acyltransferase activity, transferring groups other than amino-acyl groups"/>
    <property type="evidence" value="ECO:0007669"/>
    <property type="project" value="InterPro"/>
</dbReference>
<dbReference type="Gene3D" id="3.40.630.30">
    <property type="match status" value="1"/>
</dbReference>
<accession>A0A3A1NC11</accession>
<evidence type="ECO:0000259" key="4">
    <source>
        <dbReference type="PROSITE" id="PS51186"/>
    </source>
</evidence>
<dbReference type="PANTHER" id="PTHR43792:SF8">
    <property type="entry name" value="[RIBOSOMAL PROTEIN US5]-ALANINE N-ACETYLTRANSFERASE"/>
    <property type="match status" value="1"/>
</dbReference>
<evidence type="ECO:0000256" key="3">
    <source>
        <dbReference type="ARBA" id="ARBA00038502"/>
    </source>
</evidence>
<dbReference type="Pfam" id="PF13302">
    <property type="entry name" value="Acetyltransf_3"/>
    <property type="match status" value="1"/>
</dbReference>
<comment type="caution">
    <text evidence="5">The sequence shown here is derived from an EMBL/GenBank/DDBJ whole genome shotgun (WGS) entry which is preliminary data.</text>
</comment>
<dbReference type="Proteomes" id="UP000266067">
    <property type="component" value="Unassembled WGS sequence"/>
</dbReference>
<dbReference type="InterPro" id="IPR051531">
    <property type="entry name" value="N-acetyltransferase"/>
</dbReference>
<sequence length="179" mass="20484">MNFDNYSLRLLKASDLDDFFHLMKNNQSRLENFFAGIVAKTQTIDATKNFLDDVEQKIENKAYFPYIIIDVNSGTIAGFIDLKNIDWNIPKTEMGLFIDVQHEGKGIAAKAFYLVCQHCFEKHGFHKLFLRTHPTNTSAIGIAEKTGFKKEGLLRDDYRTTSGDLVDLLYYGLLQADFI</sequence>
<dbReference type="OrthoDB" id="883856at2"/>
<evidence type="ECO:0000313" key="5">
    <source>
        <dbReference type="EMBL" id="RIV35176.1"/>
    </source>
</evidence>
<dbReference type="RefSeq" id="WP_119607403.1">
    <property type="nucleotide sequence ID" value="NZ_QXFH01000070.1"/>
</dbReference>